<dbReference type="InterPro" id="IPR001365">
    <property type="entry name" value="A_deaminase_dom"/>
</dbReference>
<evidence type="ECO:0000256" key="1">
    <source>
        <dbReference type="ARBA" id="ARBA00001947"/>
    </source>
</evidence>
<dbReference type="PANTHER" id="PTHR11409:SF39">
    <property type="entry name" value="ADENOSINE DEAMINASE 2"/>
    <property type="match status" value="1"/>
</dbReference>
<feature type="signal peptide" evidence="10">
    <location>
        <begin position="1"/>
        <end position="19"/>
    </location>
</feature>
<dbReference type="PANTHER" id="PTHR11409">
    <property type="entry name" value="ADENOSINE DEAMINASE"/>
    <property type="match status" value="1"/>
</dbReference>
<protein>
    <recommendedName>
        <fullName evidence="4">adenosine deaminase</fullName>
        <ecNumber evidence="4">3.5.4.4</ecNumber>
    </recommendedName>
</protein>
<evidence type="ECO:0000256" key="7">
    <source>
        <dbReference type="ARBA" id="ARBA00022729"/>
    </source>
</evidence>
<comment type="subcellular location">
    <subcellularLocation>
        <location evidence="2">Secreted</location>
    </subcellularLocation>
</comment>
<feature type="domain" description="Adenosine deaminase" evidence="11">
    <location>
        <begin position="203"/>
        <end position="494"/>
    </location>
</feature>
<dbReference type="GO" id="GO:0046872">
    <property type="term" value="F:metal ion binding"/>
    <property type="evidence" value="ECO:0007669"/>
    <property type="project" value="UniProtKB-KW"/>
</dbReference>
<evidence type="ECO:0000256" key="8">
    <source>
        <dbReference type="ARBA" id="ARBA00022801"/>
    </source>
</evidence>
<dbReference type="RefSeq" id="XP_022108665.1">
    <property type="nucleotide sequence ID" value="XM_022252973.1"/>
</dbReference>
<evidence type="ECO:0000256" key="6">
    <source>
        <dbReference type="ARBA" id="ARBA00022723"/>
    </source>
</evidence>
<proteinExistence type="inferred from homology"/>
<keyword evidence="7 10" id="KW-0732">Signal</keyword>
<evidence type="ECO:0000256" key="10">
    <source>
        <dbReference type="SAM" id="SignalP"/>
    </source>
</evidence>
<accession>A0A8B7ZV59</accession>
<evidence type="ECO:0000313" key="13">
    <source>
        <dbReference type="Proteomes" id="UP000694845"/>
    </source>
</evidence>
<evidence type="ECO:0000259" key="11">
    <source>
        <dbReference type="Pfam" id="PF00962"/>
    </source>
</evidence>
<evidence type="ECO:0000256" key="5">
    <source>
        <dbReference type="ARBA" id="ARBA00022525"/>
    </source>
</evidence>
<keyword evidence="5" id="KW-0964">Secreted</keyword>
<comment type="catalytic activity">
    <reaction evidence="9">
        <text>adenosine + H2O + H(+) = inosine + NH4(+)</text>
        <dbReference type="Rhea" id="RHEA:24408"/>
        <dbReference type="ChEBI" id="CHEBI:15377"/>
        <dbReference type="ChEBI" id="CHEBI:15378"/>
        <dbReference type="ChEBI" id="CHEBI:16335"/>
        <dbReference type="ChEBI" id="CHEBI:17596"/>
        <dbReference type="ChEBI" id="CHEBI:28938"/>
        <dbReference type="EC" id="3.5.4.4"/>
    </reaction>
</comment>
<dbReference type="InterPro" id="IPR006330">
    <property type="entry name" value="Ado/ade_deaminase"/>
</dbReference>
<gene>
    <name evidence="14" type="primary">LOC110988954</name>
</gene>
<feature type="domain" description="Adenosine/AMP deaminase N-terminal" evidence="12">
    <location>
        <begin position="9"/>
        <end position="99"/>
    </location>
</feature>
<dbReference type="CDD" id="cd01321">
    <property type="entry name" value="ADGF"/>
    <property type="match status" value="1"/>
</dbReference>
<comment type="cofactor">
    <cofactor evidence="1">
        <name>Zn(2+)</name>
        <dbReference type="ChEBI" id="CHEBI:29105"/>
    </cofactor>
</comment>
<feature type="chain" id="PRO_5034239738" description="adenosine deaminase" evidence="10">
    <location>
        <begin position="20"/>
        <end position="518"/>
    </location>
</feature>
<evidence type="ECO:0000256" key="2">
    <source>
        <dbReference type="ARBA" id="ARBA00004613"/>
    </source>
</evidence>
<dbReference type="GO" id="GO:0005615">
    <property type="term" value="C:extracellular space"/>
    <property type="evidence" value="ECO:0007669"/>
    <property type="project" value="InterPro"/>
</dbReference>
<evidence type="ECO:0000256" key="9">
    <source>
        <dbReference type="ARBA" id="ARBA00047764"/>
    </source>
</evidence>
<dbReference type="Pfam" id="PF00962">
    <property type="entry name" value="A_deaminase"/>
    <property type="match status" value="1"/>
</dbReference>
<sequence>MPLKRWMSLICCLSAMTYSSQESLQTFLVKRRAVLQKEGNQRTGGNLSLSAKEFRVNEYLMTEKDKEYAAALHGAPFPPAQHFFQSKDWIEKSQVFQLIKLLPKGAALHVHDASITSLSWVIKNATYLENLYFCVSTDASETLQLEFFSVPPKVKDPSCCDLWQSIALAREKYGANVFDKWIFRKMSMWTEDDPRKMYPNSTIAWQKFESCLKPVNDLIFHVDVFDAYLWQAMTEFLHDNVQYMEIRGLLPQLKTSNGTHLPRNYTMQKYAMVFDKFVSANPGNFSGAKFILSSRRHIAENVVKGDINLALSLRDAYPDHFAGYDLVGQEDAGYPLIHFINELLLPSQMNRSLPYFFHAGETDWEGTSVDENVIDALLLNTSRIGHGYAITKHPVAMEMAVSQQTAVEVNPISNQVLGLVDDLRNHPAATLISQGFPLVISSDDPATWNAGPLSYDFYEAFMGLAGQHANLATLKQLAQDSIRYSAMSVMEKKEAMLLWQKKWNSFLDTILAKIGSRK</sequence>
<dbReference type="NCBIfam" id="TIGR01431">
    <property type="entry name" value="adm_rel"/>
    <property type="match status" value="1"/>
</dbReference>
<dbReference type="GO" id="GO:0004000">
    <property type="term" value="F:adenosine deaminase activity"/>
    <property type="evidence" value="ECO:0007669"/>
    <property type="project" value="InterPro"/>
</dbReference>
<dbReference type="FunFam" id="3.20.20.140:FF:000017">
    <property type="entry name" value="Adenosine deaminase 2"/>
    <property type="match status" value="1"/>
</dbReference>
<dbReference type="AlphaFoldDB" id="A0A8B7ZV59"/>
<keyword evidence="6" id="KW-0479">Metal-binding</keyword>
<evidence type="ECO:0000313" key="14">
    <source>
        <dbReference type="RefSeq" id="XP_022108665.1"/>
    </source>
</evidence>
<dbReference type="InterPro" id="IPR032466">
    <property type="entry name" value="Metal_Hydrolase"/>
</dbReference>
<dbReference type="InterPro" id="IPR006331">
    <property type="entry name" value="ADGF"/>
</dbReference>
<dbReference type="OrthoDB" id="10032694at2759"/>
<reference evidence="14" key="1">
    <citation type="submission" date="2025-08" db="UniProtKB">
        <authorList>
            <consortium name="RefSeq"/>
        </authorList>
    </citation>
    <scope>IDENTIFICATION</scope>
</reference>
<dbReference type="OMA" id="SMKQCIE"/>
<evidence type="ECO:0000256" key="4">
    <source>
        <dbReference type="ARBA" id="ARBA00012784"/>
    </source>
</evidence>
<dbReference type="Proteomes" id="UP000694845">
    <property type="component" value="Unplaced"/>
</dbReference>
<dbReference type="GO" id="GO:0006154">
    <property type="term" value="P:adenosine catabolic process"/>
    <property type="evidence" value="ECO:0007669"/>
    <property type="project" value="InterPro"/>
</dbReference>
<comment type="similarity">
    <text evidence="3">Belongs to the metallo-dependent hydrolases superfamily. Adenosine and AMP deaminases family. ADGF subfamily.</text>
</comment>
<keyword evidence="13" id="KW-1185">Reference proteome</keyword>
<name>A0A8B7ZV59_ACAPL</name>
<dbReference type="InterPro" id="IPR013659">
    <property type="entry name" value="A_deaminase_N"/>
</dbReference>
<dbReference type="Pfam" id="PF08451">
    <property type="entry name" value="A_deaminase_N"/>
    <property type="match status" value="1"/>
</dbReference>
<evidence type="ECO:0000256" key="3">
    <source>
        <dbReference type="ARBA" id="ARBA00006083"/>
    </source>
</evidence>
<dbReference type="Gene3D" id="3.20.20.140">
    <property type="entry name" value="Metal-dependent hydrolases"/>
    <property type="match status" value="1"/>
</dbReference>
<dbReference type="EC" id="3.5.4.4" evidence="4"/>
<keyword evidence="8" id="KW-0378">Hydrolase</keyword>
<dbReference type="SUPFAM" id="SSF51556">
    <property type="entry name" value="Metallo-dependent hydrolases"/>
    <property type="match status" value="1"/>
</dbReference>
<dbReference type="GO" id="GO:0046103">
    <property type="term" value="P:inosine biosynthetic process"/>
    <property type="evidence" value="ECO:0007669"/>
    <property type="project" value="TreeGrafter"/>
</dbReference>
<organism evidence="13 14">
    <name type="scientific">Acanthaster planci</name>
    <name type="common">Crown-of-thorns starfish</name>
    <dbReference type="NCBI Taxonomy" id="133434"/>
    <lineage>
        <taxon>Eukaryota</taxon>
        <taxon>Metazoa</taxon>
        <taxon>Echinodermata</taxon>
        <taxon>Eleutherozoa</taxon>
        <taxon>Asterozoa</taxon>
        <taxon>Asteroidea</taxon>
        <taxon>Valvatacea</taxon>
        <taxon>Valvatida</taxon>
        <taxon>Acanthasteridae</taxon>
        <taxon>Acanthaster</taxon>
    </lineage>
</organism>
<evidence type="ECO:0000259" key="12">
    <source>
        <dbReference type="Pfam" id="PF08451"/>
    </source>
</evidence>
<dbReference type="GeneID" id="110988954"/>